<dbReference type="EMBL" id="JAPNKE010000002">
    <property type="protein sequence ID" value="MCY1009712.1"/>
    <property type="molecule type" value="Genomic_DNA"/>
</dbReference>
<evidence type="ECO:0000313" key="1">
    <source>
        <dbReference type="EMBL" id="MCY1009712.1"/>
    </source>
</evidence>
<proteinExistence type="predicted"/>
<gene>
    <name evidence="1" type="ORF">OV079_29940</name>
</gene>
<reference evidence="1" key="1">
    <citation type="submission" date="2022-11" db="EMBL/GenBank/DDBJ databases">
        <title>Minimal conservation of predation-associated metabolite biosynthetic gene clusters underscores biosynthetic potential of Myxococcota including descriptions for ten novel species: Archangium lansinium sp. nov., Myxococcus landrumus sp. nov., Nannocystis bai.</title>
        <authorList>
            <person name="Ahearne A."/>
            <person name="Stevens C."/>
            <person name="Phillips K."/>
        </authorList>
    </citation>
    <scope>NUCLEOTIDE SEQUENCE</scope>
    <source>
        <strain evidence="1">Na p29</strain>
    </source>
</reference>
<organism evidence="1 2">
    <name type="scientific">Nannocystis pusilla</name>
    <dbReference type="NCBI Taxonomy" id="889268"/>
    <lineage>
        <taxon>Bacteria</taxon>
        <taxon>Pseudomonadati</taxon>
        <taxon>Myxococcota</taxon>
        <taxon>Polyangia</taxon>
        <taxon>Nannocystales</taxon>
        <taxon>Nannocystaceae</taxon>
        <taxon>Nannocystis</taxon>
    </lineage>
</organism>
<keyword evidence="2" id="KW-1185">Reference proteome</keyword>
<dbReference type="AlphaFoldDB" id="A0A9X3ET77"/>
<evidence type="ECO:0000313" key="2">
    <source>
        <dbReference type="Proteomes" id="UP001150924"/>
    </source>
</evidence>
<comment type="caution">
    <text evidence="1">The sequence shown here is derived from an EMBL/GenBank/DDBJ whole genome shotgun (WGS) entry which is preliminary data.</text>
</comment>
<sequence length="88" mass="9170">MAGETRRIEQFRVADEVSAATAKCGPPAPLSCFQCWGGGPPHEPQVLPPPPRARTRSGCDVGAAGAPEAAAIGGLALLLGRRRRRVRA</sequence>
<name>A0A9X3ET77_9BACT</name>
<protein>
    <submittedName>
        <fullName evidence="1">Uncharacterized protein</fullName>
    </submittedName>
</protein>
<dbReference type="RefSeq" id="WP_267772386.1">
    <property type="nucleotide sequence ID" value="NZ_JAPNKE010000002.1"/>
</dbReference>
<dbReference type="Proteomes" id="UP001150924">
    <property type="component" value="Unassembled WGS sequence"/>
</dbReference>
<accession>A0A9X3ET77</accession>